<keyword evidence="2 4" id="KW-0728">SH3 domain</keyword>
<feature type="region of interest" description="Disordered" evidence="5">
    <location>
        <begin position="1"/>
        <end position="22"/>
    </location>
</feature>
<evidence type="ECO:0000256" key="4">
    <source>
        <dbReference type="PROSITE-ProRule" id="PRU00192"/>
    </source>
</evidence>
<evidence type="ECO:0000256" key="3">
    <source>
        <dbReference type="ARBA" id="ARBA00022553"/>
    </source>
</evidence>
<organism evidence="7 8">
    <name type="scientific">Caloenas nicobarica</name>
    <name type="common">Nicobar pigeon</name>
    <dbReference type="NCBI Taxonomy" id="187106"/>
    <lineage>
        <taxon>Eukaryota</taxon>
        <taxon>Metazoa</taxon>
        <taxon>Chordata</taxon>
        <taxon>Craniata</taxon>
        <taxon>Vertebrata</taxon>
        <taxon>Euteleostomi</taxon>
        <taxon>Archelosauria</taxon>
        <taxon>Archosauria</taxon>
        <taxon>Dinosauria</taxon>
        <taxon>Saurischia</taxon>
        <taxon>Theropoda</taxon>
        <taxon>Coelurosauria</taxon>
        <taxon>Aves</taxon>
        <taxon>Neognathae</taxon>
        <taxon>Neoaves</taxon>
        <taxon>Columbimorphae</taxon>
        <taxon>Columbiformes</taxon>
        <taxon>Columbidae</taxon>
        <taxon>Caloenas</taxon>
    </lineage>
</organism>
<evidence type="ECO:0000256" key="2">
    <source>
        <dbReference type="ARBA" id="ARBA00022443"/>
    </source>
</evidence>
<dbReference type="InterPro" id="IPR001452">
    <property type="entry name" value="SH3_domain"/>
</dbReference>
<keyword evidence="8" id="KW-1185">Reference proteome</keyword>
<accession>A0A7K6SP36</accession>
<dbReference type="EMBL" id="VZSB01000836">
    <property type="protein sequence ID" value="NWW99305.1"/>
    <property type="molecule type" value="Genomic_DNA"/>
</dbReference>
<dbReference type="FunFam" id="2.30.30.40:FF:000015">
    <property type="entry name" value="Voltage-dependent L-type calcium channel subunit beta-2"/>
    <property type="match status" value="1"/>
</dbReference>
<dbReference type="PROSITE" id="PS50002">
    <property type="entry name" value="SH3"/>
    <property type="match status" value="1"/>
</dbReference>
<dbReference type="Gene3D" id="3.40.50.300">
    <property type="entry name" value="P-loop containing nucleotide triphosphate hydrolases"/>
    <property type="match status" value="1"/>
</dbReference>
<feature type="compositionally biased region" description="Polar residues" evidence="5">
    <location>
        <begin position="1"/>
        <end position="14"/>
    </location>
</feature>
<dbReference type="Pfam" id="PF00625">
    <property type="entry name" value="Guanylate_kin"/>
    <property type="match status" value="1"/>
</dbReference>
<dbReference type="InterPro" id="IPR036028">
    <property type="entry name" value="SH3-like_dom_sf"/>
</dbReference>
<dbReference type="Gene3D" id="2.30.30.40">
    <property type="entry name" value="SH3 Domains"/>
    <property type="match status" value="1"/>
</dbReference>
<dbReference type="PRINTS" id="PR01626">
    <property type="entry name" value="LCACHANNELB"/>
</dbReference>
<dbReference type="InterPro" id="IPR046937">
    <property type="entry name" value="CAB1-4_N_A-dom"/>
</dbReference>
<keyword evidence="3" id="KW-0597">Phosphoprotein</keyword>
<evidence type="ECO:0000313" key="8">
    <source>
        <dbReference type="Proteomes" id="UP000546235"/>
    </source>
</evidence>
<dbReference type="Pfam" id="PF12052">
    <property type="entry name" value="VGCC_beta4Aa_N"/>
    <property type="match status" value="1"/>
</dbReference>
<dbReference type="AlphaFoldDB" id="A0A7K6SP36"/>
<protein>
    <submittedName>
        <fullName evidence="7">CACB4 protein</fullName>
    </submittedName>
</protein>
<dbReference type="InterPro" id="IPR000584">
    <property type="entry name" value="VDCC_L_bsu"/>
</dbReference>
<dbReference type="GO" id="GO:0005891">
    <property type="term" value="C:voltage-gated calcium channel complex"/>
    <property type="evidence" value="ECO:0007669"/>
    <property type="project" value="InterPro"/>
</dbReference>
<name>A0A7K6SP36_CALNI</name>
<dbReference type="SMART" id="SM00072">
    <property type="entry name" value="GuKc"/>
    <property type="match status" value="1"/>
</dbReference>
<evidence type="ECO:0000313" key="7">
    <source>
        <dbReference type="EMBL" id="NWW99305.1"/>
    </source>
</evidence>
<sequence length="354" mass="39958">GSADSYTSRPSDSDVSLEEDREAIRQEREQQAAIQLERAKSKPVAFAVKTNVSYCGALDEDVPVPSTAISFDAKDFLHIKEKYNNDWWIGRLVKEGCEIGFIPSPLRLENIRIQQEQKRGRFHGGVTVVIHRVCFLTEFSFGLLAKQKQKVTEHVPPYDVVPSMRPVVLVGPSLKGYEVTDMMQKALFDFLKHRFDGRFFLERGIFLEILLPSAKLATRPGDGIFVQAVLGSHLLCFPFPAEVQSEIERIFELARSLQLVVLDADTINHPAQLIKTSLAPIIVHVKVSSPKVLQRLIKSRGKSQSKHLNVQLVAADKLAQCPPEMFDVILDENQLEDACEHLAEYLEAYWRATH</sequence>
<feature type="domain" description="SH3" evidence="6">
    <location>
        <begin position="43"/>
        <end position="112"/>
    </location>
</feature>
<dbReference type="InterPro" id="IPR008145">
    <property type="entry name" value="GK/Ca_channel_bsu"/>
</dbReference>
<dbReference type="InterPro" id="IPR027417">
    <property type="entry name" value="P-loop_NTPase"/>
</dbReference>
<comment type="caution">
    <text evidence="7">The sequence shown here is derived from an EMBL/GenBank/DDBJ whole genome shotgun (WGS) entry which is preliminary data.</text>
</comment>
<dbReference type="CDD" id="cd12043">
    <property type="entry name" value="SH3_CACNB4"/>
    <property type="match status" value="1"/>
</dbReference>
<proteinExistence type="inferred from homology"/>
<feature type="non-terminal residue" evidence="7">
    <location>
        <position position="1"/>
    </location>
</feature>
<dbReference type="SUPFAM" id="SSF52540">
    <property type="entry name" value="P-loop containing nucleoside triphosphate hydrolases"/>
    <property type="match status" value="1"/>
</dbReference>
<comment type="similarity">
    <text evidence="1">Belongs to the calcium channel beta subunit family.</text>
</comment>
<dbReference type="SUPFAM" id="SSF50044">
    <property type="entry name" value="SH3-domain"/>
    <property type="match status" value="1"/>
</dbReference>
<feature type="non-terminal residue" evidence="7">
    <location>
        <position position="354"/>
    </location>
</feature>
<dbReference type="PANTHER" id="PTHR11824">
    <property type="entry name" value="VOLTAGE-DEPENDENT CALCIUM CHANNEL BETA SUBUNIT"/>
    <property type="match status" value="1"/>
</dbReference>
<evidence type="ECO:0000256" key="1">
    <source>
        <dbReference type="ARBA" id="ARBA00010836"/>
    </source>
</evidence>
<evidence type="ECO:0000256" key="5">
    <source>
        <dbReference type="SAM" id="MobiDB-lite"/>
    </source>
</evidence>
<gene>
    <name evidence="7" type="primary">Cacnb4</name>
    <name evidence="7" type="ORF">CALNIC_R07967</name>
</gene>
<dbReference type="GO" id="GO:0005245">
    <property type="term" value="F:voltage-gated calcium channel activity"/>
    <property type="evidence" value="ECO:0007669"/>
    <property type="project" value="InterPro"/>
</dbReference>
<dbReference type="Proteomes" id="UP000546235">
    <property type="component" value="Unassembled WGS sequence"/>
</dbReference>
<evidence type="ECO:0000259" key="6">
    <source>
        <dbReference type="PROSITE" id="PS50002"/>
    </source>
</evidence>
<reference evidence="7 8" key="1">
    <citation type="submission" date="2019-09" db="EMBL/GenBank/DDBJ databases">
        <title>Bird 10,000 Genomes (B10K) Project - Family phase.</title>
        <authorList>
            <person name="Zhang G."/>
        </authorList>
    </citation>
    <scope>NUCLEOTIDE SEQUENCE [LARGE SCALE GENOMIC DNA]</scope>
    <source>
        <strain evidence="7">OUT-0007</strain>
        <tissue evidence="7">Blood</tissue>
    </source>
</reference>